<evidence type="ECO:0000313" key="5">
    <source>
        <dbReference type="Proteomes" id="UP000070589"/>
    </source>
</evidence>
<dbReference type="AlphaFoldDB" id="A0A133U7D6"/>
<dbReference type="PROSITE" id="PS00893">
    <property type="entry name" value="NUDIX_BOX"/>
    <property type="match status" value="1"/>
</dbReference>
<proteinExistence type="predicted"/>
<feature type="domain" description="Nudix hydrolase" evidence="3">
    <location>
        <begin position="43"/>
        <end position="177"/>
    </location>
</feature>
<comment type="caution">
    <text evidence="4">The sequence shown here is derived from an EMBL/GenBank/DDBJ whole genome shotgun (WGS) entry which is preliminary data.</text>
</comment>
<name>A0A133U7D6_9EURY</name>
<reference evidence="4 5" key="1">
    <citation type="journal article" date="2016" name="Sci. Rep.">
        <title>Metabolic traits of an uncultured archaeal lineage -MSBL1- from brine pools of the Red Sea.</title>
        <authorList>
            <person name="Mwirichia R."/>
            <person name="Alam I."/>
            <person name="Rashid M."/>
            <person name="Vinu M."/>
            <person name="Ba-Alawi W."/>
            <person name="Anthony Kamau A."/>
            <person name="Kamanda Ngugi D."/>
            <person name="Goker M."/>
            <person name="Klenk H.P."/>
            <person name="Bajic V."/>
            <person name="Stingl U."/>
        </authorList>
    </citation>
    <scope>NUCLEOTIDE SEQUENCE [LARGE SCALE GENOMIC DNA]</scope>
    <source>
        <strain evidence="4">SCGC-AAA259D14</strain>
    </source>
</reference>
<dbReference type="InterPro" id="IPR000086">
    <property type="entry name" value="NUDIX_hydrolase_dom"/>
</dbReference>
<comment type="cofactor">
    <cofactor evidence="1">
        <name>Mg(2+)</name>
        <dbReference type="ChEBI" id="CHEBI:18420"/>
    </cofactor>
</comment>
<protein>
    <recommendedName>
        <fullName evidence="3">Nudix hydrolase domain-containing protein</fullName>
    </recommendedName>
</protein>
<dbReference type="Proteomes" id="UP000070589">
    <property type="component" value="Unassembled WGS sequence"/>
</dbReference>
<evidence type="ECO:0000313" key="4">
    <source>
        <dbReference type="EMBL" id="KXA90068.1"/>
    </source>
</evidence>
<dbReference type="InterPro" id="IPR015797">
    <property type="entry name" value="NUDIX_hydrolase-like_dom_sf"/>
</dbReference>
<evidence type="ECO:0000256" key="1">
    <source>
        <dbReference type="ARBA" id="ARBA00001946"/>
    </source>
</evidence>
<evidence type="ECO:0000259" key="3">
    <source>
        <dbReference type="PROSITE" id="PS51462"/>
    </source>
</evidence>
<dbReference type="PANTHER" id="PTHR43046:SF14">
    <property type="entry name" value="MUTT_NUDIX FAMILY PROTEIN"/>
    <property type="match status" value="1"/>
</dbReference>
<gene>
    <name evidence="4" type="ORF">AKJ62_01805</name>
</gene>
<dbReference type="PANTHER" id="PTHR43046">
    <property type="entry name" value="GDP-MANNOSE MANNOSYL HYDROLASE"/>
    <property type="match status" value="1"/>
</dbReference>
<dbReference type="PROSITE" id="PS51462">
    <property type="entry name" value="NUDIX"/>
    <property type="match status" value="1"/>
</dbReference>
<dbReference type="EMBL" id="LHXL01000014">
    <property type="protein sequence ID" value="KXA90068.1"/>
    <property type="molecule type" value="Genomic_DNA"/>
</dbReference>
<sequence length="192" mass="22119">MFLDQEEISKLEDRYGRPREISFGEIKMQEDEFDLLRRSMEGGRAHDVTIFTFVKGEVVVIQKPSHPPKVFRAPGGGVEPCENIEDGIRREMYEETGLEIEIERYVLRTMVTFVRDTERRDWTSHVFLASKVGGRLDPKDTEEVAKARLVSSEKLLGGIRDRMLESGRGGLIYRAKLTDAFFEEVNRQGYIS</sequence>
<keyword evidence="5" id="KW-1185">Reference proteome</keyword>
<keyword evidence="2" id="KW-0378">Hydrolase</keyword>
<evidence type="ECO:0000256" key="2">
    <source>
        <dbReference type="ARBA" id="ARBA00022801"/>
    </source>
</evidence>
<dbReference type="Gene3D" id="3.90.79.10">
    <property type="entry name" value="Nucleoside Triphosphate Pyrophosphohydrolase"/>
    <property type="match status" value="1"/>
</dbReference>
<dbReference type="GO" id="GO:0016787">
    <property type="term" value="F:hydrolase activity"/>
    <property type="evidence" value="ECO:0007669"/>
    <property type="project" value="UniProtKB-KW"/>
</dbReference>
<organism evidence="4 5">
    <name type="scientific">candidate division MSBL1 archaeon SCGC-AAA259D14</name>
    <dbReference type="NCBI Taxonomy" id="1698261"/>
    <lineage>
        <taxon>Archaea</taxon>
        <taxon>Methanobacteriati</taxon>
        <taxon>Methanobacteriota</taxon>
        <taxon>candidate division MSBL1</taxon>
    </lineage>
</organism>
<dbReference type="Pfam" id="PF00293">
    <property type="entry name" value="NUDIX"/>
    <property type="match status" value="1"/>
</dbReference>
<dbReference type="CDD" id="cd02883">
    <property type="entry name" value="NUDIX_Hydrolase"/>
    <property type="match status" value="1"/>
</dbReference>
<dbReference type="SUPFAM" id="SSF55811">
    <property type="entry name" value="Nudix"/>
    <property type="match status" value="1"/>
</dbReference>
<accession>A0A133U7D6</accession>
<dbReference type="InterPro" id="IPR020084">
    <property type="entry name" value="NUDIX_hydrolase_CS"/>
</dbReference>